<reference evidence="5 6" key="1">
    <citation type="submission" date="2024-01" db="EMBL/GenBank/DDBJ databases">
        <title>The complete chloroplast genome sequence of Lithospermum erythrorhizon: insights into the phylogenetic relationship among Boraginaceae species and the maternal lineages of purple gromwells.</title>
        <authorList>
            <person name="Okada T."/>
            <person name="Watanabe K."/>
        </authorList>
    </citation>
    <scope>NUCLEOTIDE SEQUENCE [LARGE SCALE GENOMIC DNA]</scope>
</reference>
<dbReference type="GO" id="GO:0090071">
    <property type="term" value="P:negative regulation of ribosome biogenesis"/>
    <property type="evidence" value="ECO:0007669"/>
    <property type="project" value="TreeGrafter"/>
</dbReference>
<dbReference type="GO" id="GO:0005739">
    <property type="term" value="C:mitochondrion"/>
    <property type="evidence" value="ECO:0007669"/>
    <property type="project" value="UniProtKB-SubCell"/>
</dbReference>
<keyword evidence="3" id="KW-0496">Mitochondrion</keyword>
<dbReference type="GO" id="GO:0043023">
    <property type="term" value="F:ribosomal large subunit binding"/>
    <property type="evidence" value="ECO:0007669"/>
    <property type="project" value="TreeGrafter"/>
</dbReference>
<feature type="compositionally biased region" description="Basic residues" evidence="4">
    <location>
        <begin position="181"/>
        <end position="198"/>
    </location>
</feature>
<dbReference type="Proteomes" id="UP001454036">
    <property type="component" value="Unassembled WGS sequence"/>
</dbReference>
<dbReference type="NCBIfam" id="TIGR00090">
    <property type="entry name" value="rsfS_iojap_ybeB"/>
    <property type="match status" value="1"/>
</dbReference>
<proteinExistence type="inferred from homology"/>
<keyword evidence="6" id="KW-1185">Reference proteome</keyword>
<evidence type="ECO:0000313" key="5">
    <source>
        <dbReference type="EMBL" id="GAA0144772.1"/>
    </source>
</evidence>
<dbReference type="SUPFAM" id="SSF81301">
    <property type="entry name" value="Nucleotidyltransferase"/>
    <property type="match status" value="1"/>
</dbReference>
<dbReference type="EMBL" id="BAABME010000692">
    <property type="protein sequence ID" value="GAA0144772.1"/>
    <property type="molecule type" value="Genomic_DNA"/>
</dbReference>
<comment type="subcellular location">
    <subcellularLocation>
        <location evidence="1">Mitochondrion</location>
    </subcellularLocation>
</comment>
<feature type="region of interest" description="Disordered" evidence="4">
    <location>
        <begin position="167"/>
        <end position="198"/>
    </location>
</feature>
<dbReference type="InterPro" id="IPR004394">
    <property type="entry name" value="Iojap/RsfS/C7orf30"/>
</dbReference>
<accession>A0AAV3NZC6</accession>
<dbReference type="PANTHER" id="PTHR21043:SF0">
    <property type="entry name" value="MITOCHONDRIAL ASSEMBLY OF RIBOSOMAL LARGE SUBUNIT PROTEIN 1"/>
    <property type="match status" value="1"/>
</dbReference>
<dbReference type="Pfam" id="PF02410">
    <property type="entry name" value="RsfS"/>
    <property type="match status" value="1"/>
</dbReference>
<evidence type="ECO:0000313" key="6">
    <source>
        <dbReference type="Proteomes" id="UP001454036"/>
    </source>
</evidence>
<evidence type="ECO:0000256" key="2">
    <source>
        <dbReference type="ARBA" id="ARBA00010574"/>
    </source>
</evidence>
<evidence type="ECO:0000256" key="3">
    <source>
        <dbReference type="ARBA" id="ARBA00023128"/>
    </source>
</evidence>
<comment type="similarity">
    <text evidence="2">Belongs to the Iojap/RsfS family.</text>
</comment>
<dbReference type="FunFam" id="3.30.460.10:FF:000018">
    <property type="entry name" value="Mitochondrial assembly of ribosomal large subunit 1"/>
    <property type="match status" value="1"/>
</dbReference>
<evidence type="ECO:0000256" key="1">
    <source>
        <dbReference type="ARBA" id="ARBA00004173"/>
    </source>
</evidence>
<dbReference type="InterPro" id="IPR043519">
    <property type="entry name" value="NT_sf"/>
</dbReference>
<comment type="caution">
    <text evidence="5">The sequence shown here is derived from an EMBL/GenBank/DDBJ whole genome shotgun (WGS) entry which is preliminary data.</text>
</comment>
<protein>
    <recommendedName>
        <fullName evidence="7">Protein Iojap-related, mitochondrial</fullName>
    </recommendedName>
</protein>
<name>A0AAV3NZC6_LITER</name>
<dbReference type="GO" id="GO:0017148">
    <property type="term" value="P:negative regulation of translation"/>
    <property type="evidence" value="ECO:0007669"/>
    <property type="project" value="TreeGrafter"/>
</dbReference>
<dbReference type="Gene3D" id="3.30.460.10">
    <property type="entry name" value="Beta Polymerase, domain 2"/>
    <property type="match status" value="1"/>
</dbReference>
<organism evidence="5 6">
    <name type="scientific">Lithospermum erythrorhizon</name>
    <name type="common">Purple gromwell</name>
    <name type="synonym">Lithospermum officinale var. erythrorhizon</name>
    <dbReference type="NCBI Taxonomy" id="34254"/>
    <lineage>
        <taxon>Eukaryota</taxon>
        <taxon>Viridiplantae</taxon>
        <taxon>Streptophyta</taxon>
        <taxon>Embryophyta</taxon>
        <taxon>Tracheophyta</taxon>
        <taxon>Spermatophyta</taxon>
        <taxon>Magnoliopsida</taxon>
        <taxon>eudicotyledons</taxon>
        <taxon>Gunneridae</taxon>
        <taxon>Pentapetalae</taxon>
        <taxon>asterids</taxon>
        <taxon>lamiids</taxon>
        <taxon>Boraginales</taxon>
        <taxon>Boraginaceae</taxon>
        <taxon>Boraginoideae</taxon>
        <taxon>Lithospermeae</taxon>
        <taxon>Lithospermum</taxon>
    </lineage>
</organism>
<dbReference type="PANTHER" id="PTHR21043">
    <property type="entry name" value="IOJAP SUPERFAMILY ORTHOLOG"/>
    <property type="match status" value="1"/>
</dbReference>
<dbReference type="HAMAP" id="MF_01477">
    <property type="entry name" value="Iojap_RsfS"/>
    <property type="match status" value="1"/>
</dbReference>
<sequence>MWSALRSRGVSASFQRCCSSSSSIPTQLNHSVCSAAIQDLQNVDSSNNPTNKFDFKTLLSLEEVKKILDDVRADNVQVIPVPKHLDFADYMVVASGRSTWHVRNIAQALIYKVKQKQEGEKRKLLPSVEGQQGGNWIVIDSGSLIIHALEENVRSYYNLENVFKRTSSPEEQEQDLDKAFVKIRPKNNSKKKPPQKKE</sequence>
<gene>
    <name evidence="5" type="ORF">LIER_05129</name>
</gene>
<evidence type="ECO:0008006" key="7">
    <source>
        <dbReference type="Google" id="ProtNLM"/>
    </source>
</evidence>
<evidence type="ECO:0000256" key="4">
    <source>
        <dbReference type="SAM" id="MobiDB-lite"/>
    </source>
</evidence>
<dbReference type="AlphaFoldDB" id="A0AAV3NZC6"/>